<accession>A0A6N2UX98</accession>
<dbReference type="AlphaFoldDB" id="A0A6N2UX98"/>
<proteinExistence type="predicted"/>
<dbReference type="RefSeq" id="WP_102729851.1">
    <property type="nucleotide sequence ID" value="NZ_CACRSS010000020.1"/>
</dbReference>
<gene>
    <name evidence="3" type="ORF">AMLFYP55_01162</name>
</gene>
<feature type="compositionally biased region" description="Acidic residues" evidence="1">
    <location>
        <begin position="207"/>
        <end position="239"/>
    </location>
</feature>
<sequence>MSNPPPPSIPGGTPPPPSIPTPPAAPSVPKAPAAPSVPPASGAPAAPAAPTAPPAAAAPTIPLRPAGLGGGIKLGGGLKTVALGSATTPVAPPAGAAPAAAAPTVPLTPPGAGMATAQLPQATIGLNTAPAAAPVSSASFTAKKFEEDTEASPNTLLNILSFVALAFALIFVGYQYATDTLEARSMTGWLGSDSKPAAAAPTSAGEEATDDAAAESSSDDASSDAPAEESSDDGADAEE</sequence>
<feature type="transmembrane region" description="Helical" evidence="2">
    <location>
        <begin position="156"/>
        <end position="177"/>
    </location>
</feature>
<feature type="region of interest" description="Disordered" evidence="1">
    <location>
        <begin position="193"/>
        <end position="239"/>
    </location>
</feature>
<evidence type="ECO:0000313" key="3">
    <source>
        <dbReference type="EMBL" id="VYT22408.1"/>
    </source>
</evidence>
<evidence type="ECO:0000256" key="1">
    <source>
        <dbReference type="SAM" id="MobiDB-lite"/>
    </source>
</evidence>
<protein>
    <submittedName>
        <fullName evidence="3">Uncharacterized protein</fullName>
    </submittedName>
</protein>
<dbReference type="OrthoDB" id="9999930at2"/>
<dbReference type="EMBL" id="CACRSS010000020">
    <property type="protein sequence ID" value="VYT22408.1"/>
    <property type="molecule type" value="Genomic_DNA"/>
</dbReference>
<feature type="compositionally biased region" description="Low complexity" evidence="1">
    <location>
        <begin position="196"/>
        <end position="206"/>
    </location>
</feature>
<feature type="compositionally biased region" description="Pro residues" evidence="1">
    <location>
        <begin position="1"/>
        <end position="26"/>
    </location>
</feature>
<keyword evidence="2" id="KW-0472">Membrane</keyword>
<keyword evidence="2" id="KW-1133">Transmembrane helix</keyword>
<evidence type="ECO:0000256" key="2">
    <source>
        <dbReference type="SAM" id="Phobius"/>
    </source>
</evidence>
<organism evidence="3">
    <name type="scientific">Akkermansia muciniphila</name>
    <dbReference type="NCBI Taxonomy" id="239935"/>
    <lineage>
        <taxon>Bacteria</taxon>
        <taxon>Pseudomonadati</taxon>
        <taxon>Verrucomicrobiota</taxon>
        <taxon>Verrucomicrobiia</taxon>
        <taxon>Verrucomicrobiales</taxon>
        <taxon>Akkermansiaceae</taxon>
        <taxon>Akkermansia</taxon>
    </lineage>
</organism>
<feature type="compositionally biased region" description="Low complexity" evidence="1">
    <location>
        <begin position="27"/>
        <end position="57"/>
    </location>
</feature>
<reference evidence="3" key="1">
    <citation type="submission" date="2019-11" db="EMBL/GenBank/DDBJ databases">
        <authorList>
            <person name="Feng L."/>
        </authorList>
    </citation>
    <scope>NUCLEOTIDE SEQUENCE</scope>
    <source>
        <strain evidence="3">AMuciniphilaLFYP55</strain>
    </source>
</reference>
<feature type="region of interest" description="Disordered" evidence="1">
    <location>
        <begin position="1"/>
        <end position="57"/>
    </location>
</feature>
<keyword evidence="2" id="KW-0812">Transmembrane</keyword>
<name>A0A6N2UX98_9BACT</name>